<evidence type="ECO:0000313" key="2">
    <source>
        <dbReference type="Proteomes" id="UP000232883"/>
    </source>
</evidence>
<dbReference type="RefSeq" id="WP_100993025.1">
    <property type="nucleotide sequence ID" value="NZ_CP025096.1"/>
</dbReference>
<accession>A0A2K8Z9F7</accession>
<dbReference type="EMBL" id="CP025096">
    <property type="protein sequence ID" value="AUD06484.1"/>
    <property type="molecule type" value="Genomic_DNA"/>
</dbReference>
<dbReference type="KEGG" id="spir:CWM47_34355"/>
<organism evidence="1 2">
    <name type="scientific">Spirosoma pollinicola</name>
    <dbReference type="NCBI Taxonomy" id="2057025"/>
    <lineage>
        <taxon>Bacteria</taxon>
        <taxon>Pseudomonadati</taxon>
        <taxon>Bacteroidota</taxon>
        <taxon>Cytophagia</taxon>
        <taxon>Cytophagales</taxon>
        <taxon>Cytophagaceae</taxon>
        <taxon>Spirosoma</taxon>
    </lineage>
</organism>
<keyword evidence="2" id="KW-1185">Reference proteome</keyword>
<proteinExistence type="predicted"/>
<dbReference type="AlphaFoldDB" id="A0A2K8Z9F7"/>
<protein>
    <submittedName>
        <fullName evidence="1">Uncharacterized protein</fullName>
    </submittedName>
</protein>
<reference evidence="1 2" key="1">
    <citation type="submission" date="2017-11" db="EMBL/GenBank/DDBJ databases">
        <title>Taxonomic description and genome sequences of Spirosoma HA7 sp. nov., isolated from pollen microhabitat of Corylus avellana.</title>
        <authorList>
            <person name="Ambika Manirajan B."/>
            <person name="Suarez C."/>
            <person name="Ratering S."/>
            <person name="Geissler-Plaum R."/>
            <person name="Cardinale M."/>
            <person name="Sylvia S."/>
        </authorList>
    </citation>
    <scope>NUCLEOTIDE SEQUENCE [LARGE SCALE GENOMIC DNA]</scope>
    <source>
        <strain evidence="1 2">HA7</strain>
    </source>
</reference>
<gene>
    <name evidence="1" type="ORF">CWM47_34355</name>
</gene>
<sequence>MNDDAKSMIAAYQRVFQRVPWQAFPFDDNMMYADDDGIIRDVLLRLRQLDSSTPLPGVIESADTDLHYVIVGYEKELVLYWFTHFIQEGDRGYMLYRISHFIDPSFNFMDYGYRFDLPEASMAQVYMEVFSRLNDWARLLELPYRYEVELRDEYMGYQRNNDLSSILTTEDVPVVSNVSFWRKLWTRWRL</sequence>
<evidence type="ECO:0000313" key="1">
    <source>
        <dbReference type="EMBL" id="AUD06484.1"/>
    </source>
</evidence>
<dbReference type="Proteomes" id="UP000232883">
    <property type="component" value="Chromosome"/>
</dbReference>
<name>A0A2K8Z9F7_9BACT</name>